<sequence>MPRTCCATGICGWRWKWRTIGTTTCMQSRSFLRMESSVFLSRGFGGKSSPPNPSRPQRMQYLPSFHFI</sequence>
<dbReference type="AlphaFoldDB" id="I2CRN4"/>
<organism evidence="1">
    <name type="scientific">Nannochloropsis gaditana (strain CCMP526)</name>
    <name type="common">Green microalga</name>
    <name type="synonym">Microchloropsis gaditana</name>
    <dbReference type="NCBI Taxonomy" id="1093141"/>
    <lineage>
        <taxon>Eukaryota</taxon>
        <taxon>Sar</taxon>
        <taxon>Stramenopiles</taxon>
        <taxon>Ochrophyta</taxon>
        <taxon>Eustigmatophyceae</taxon>
        <taxon>Eustigmatales</taxon>
        <taxon>Monodopsidaceae</taxon>
        <taxon>Nannochloropsis</taxon>
    </lineage>
</organism>
<protein>
    <submittedName>
        <fullName evidence="1">Uncharacterized protein</fullName>
    </submittedName>
</protein>
<evidence type="ECO:0000313" key="1">
    <source>
        <dbReference type="EMBL" id="AFJ69567.1"/>
    </source>
</evidence>
<proteinExistence type="evidence at transcript level"/>
<accession>I2CRN4</accession>
<gene>
    <name evidence="1" type="ORF">NGATSA_2038400</name>
</gene>
<reference evidence="1" key="2">
    <citation type="journal article" date="2012" name="Nat. Commun.">
        <title>Draft genome sequence and genetic transformation of the oleaginous alga Nannochloropis gaditana.</title>
        <authorList>
            <person name="Radakovits R."/>
            <person name="Jinkerson R.E."/>
            <person name="Fuerstenberg S.I."/>
            <person name="Tae H."/>
            <person name="Settlage R.E."/>
            <person name="Boore J.L."/>
            <person name="Posewitz M.C."/>
        </authorList>
    </citation>
    <scope>NUCLEOTIDE SEQUENCE</scope>
    <source>
        <strain evidence="1">CCMP526</strain>
    </source>
</reference>
<reference evidence="1" key="1">
    <citation type="journal article" date="2012" name="Bioengineered">
        <title>Additional insights into the genome of the oleaginous model alga Nannochloropsis gaditana.</title>
        <authorList>
            <person name="Jinkerson R.E."/>
            <person name="Radakovits R."/>
            <person name="Posewitz M.C."/>
        </authorList>
    </citation>
    <scope>NUCLEOTIDE SEQUENCE</scope>
    <source>
        <strain evidence="1">CCMP526</strain>
    </source>
</reference>
<dbReference type="EMBL" id="JU980504">
    <property type="protein sequence ID" value="AFJ69567.1"/>
    <property type="molecule type" value="mRNA"/>
</dbReference>
<name>I2CRN4_NANGC</name>